<evidence type="ECO:0000313" key="1">
    <source>
        <dbReference type="EMBL" id="OXC75283.1"/>
    </source>
</evidence>
<proteinExistence type="predicted"/>
<dbReference type="EMBL" id="MTHB01000185">
    <property type="protein sequence ID" value="OXC75283.1"/>
    <property type="molecule type" value="Genomic_DNA"/>
</dbReference>
<comment type="caution">
    <text evidence="1">The sequence shown here is derived from an EMBL/GenBank/DDBJ whole genome shotgun (WGS) entry which is preliminary data.</text>
</comment>
<protein>
    <submittedName>
        <fullName evidence="1">Uncharacterized protein</fullName>
    </submittedName>
</protein>
<accession>A0A226WVZ1</accession>
<organism evidence="1 2">
    <name type="scientific">Caballeronia sordidicola</name>
    <name type="common">Burkholderia sordidicola</name>
    <dbReference type="NCBI Taxonomy" id="196367"/>
    <lineage>
        <taxon>Bacteria</taxon>
        <taxon>Pseudomonadati</taxon>
        <taxon>Pseudomonadota</taxon>
        <taxon>Betaproteobacteria</taxon>
        <taxon>Burkholderiales</taxon>
        <taxon>Burkholderiaceae</taxon>
        <taxon>Caballeronia</taxon>
    </lineage>
</organism>
<sequence>MRKGVSASAESAYVAGRLNAVAGGRVAQAASAKAVSAAAANASPRDNGAMRGVIE</sequence>
<reference evidence="2" key="1">
    <citation type="submission" date="2017-01" db="EMBL/GenBank/DDBJ databases">
        <title>Genome Analysis of Deinococcus marmoris KOPRI26562.</title>
        <authorList>
            <person name="Kim J.H."/>
            <person name="Oh H.-M."/>
        </authorList>
    </citation>
    <scope>NUCLEOTIDE SEQUENCE [LARGE SCALE GENOMIC DNA]</scope>
    <source>
        <strain evidence="2">PAMC 26633</strain>
    </source>
</reference>
<name>A0A226WVZ1_CABSO</name>
<gene>
    <name evidence="1" type="ORF">BSU04_27950</name>
</gene>
<dbReference type="AlphaFoldDB" id="A0A226WVZ1"/>
<evidence type="ECO:0000313" key="2">
    <source>
        <dbReference type="Proteomes" id="UP000214720"/>
    </source>
</evidence>
<dbReference type="Proteomes" id="UP000214720">
    <property type="component" value="Unassembled WGS sequence"/>
</dbReference>